<dbReference type="InterPro" id="IPR017850">
    <property type="entry name" value="Alkaline_phosphatase_core_sf"/>
</dbReference>
<sequence>MKLTRNNKKRFGILWLACLVNCVVFAQHSPTSPFKGKIGKTIAETQESYSQINPQAQVGSPNVVWILIDDIGYGASTAFGGLIETPTFDRLANAGLRYTNWHTAAFCAPTRAALLTGCNPHTVHFGFFANNSYGTPGYDGYLPFEHATIAEVLRENGYNTYAVGKYHLTSPSDVTAAGPFNRWPTGRGFDRFYGYTPSAGAGDQWNPIIYRNTHLEPKDPQGRHFTELITNEALHYISEQKEADPNKPFFLYYAPGAAHGPHQVSREWIDKYKGKFDKGWDWYREEVLARQKKLGVVPQNTQLPPQNPGIEPWDNLTEDRKKLALRHIEAYAGFVSHTDHEIGRIVDYLEEINQLDNTLIVVMIGDNGATSAGGDNGRVLPPKQYTSQERFDRDLSAIDNIGSAETKPMYPAGWAAATNTPFRYYKGNPIWEGGTRDPLIIFYPKKIKENGIRTQYSYVSDILPTTIELTGAKIPEIINGYSQKPADGISLAYSIENPDAPERHTLQYHEMTGSYAVYKDGWKALFPNNVKNRAEDPSTTYLFNLKEDFNEIQNLSKKYPGKVIELQKVFEEEAWKYNVYPLKNKWENTNPNLKKNKTINR</sequence>
<dbReference type="Pfam" id="PF00884">
    <property type="entry name" value="Sulfatase"/>
    <property type="match status" value="1"/>
</dbReference>
<dbReference type="InterPro" id="IPR050738">
    <property type="entry name" value="Sulfatase"/>
</dbReference>
<keyword evidence="2" id="KW-0479">Metal-binding</keyword>
<reference evidence="7 8" key="1">
    <citation type="submission" date="2019-02" db="EMBL/GenBank/DDBJ databases">
        <authorList>
            <person name="Li Y."/>
        </authorList>
    </citation>
    <scope>NUCLEOTIDE SEQUENCE [LARGE SCALE GENOMIC DNA]</scope>
    <source>
        <strain evidence="7 8">30C10-4-7</strain>
    </source>
</reference>
<proteinExistence type="inferred from homology"/>
<protein>
    <submittedName>
        <fullName evidence="7">Arylsulfatase</fullName>
    </submittedName>
</protein>
<evidence type="ECO:0000256" key="3">
    <source>
        <dbReference type="ARBA" id="ARBA00022801"/>
    </source>
</evidence>
<dbReference type="GO" id="GO:0046872">
    <property type="term" value="F:metal ion binding"/>
    <property type="evidence" value="ECO:0007669"/>
    <property type="project" value="UniProtKB-KW"/>
</dbReference>
<keyword evidence="8" id="KW-1185">Reference proteome</keyword>
<accession>A0A4Q6XPP6</accession>
<evidence type="ECO:0000256" key="4">
    <source>
        <dbReference type="ARBA" id="ARBA00022837"/>
    </source>
</evidence>
<dbReference type="SUPFAM" id="SSF53649">
    <property type="entry name" value="Alkaline phosphatase-like"/>
    <property type="match status" value="1"/>
</dbReference>
<evidence type="ECO:0000256" key="5">
    <source>
        <dbReference type="SAM" id="SignalP"/>
    </source>
</evidence>
<evidence type="ECO:0000259" key="6">
    <source>
        <dbReference type="Pfam" id="PF00884"/>
    </source>
</evidence>
<dbReference type="EMBL" id="SGIT01000004">
    <property type="protein sequence ID" value="RZF58589.1"/>
    <property type="molecule type" value="Genomic_DNA"/>
</dbReference>
<dbReference type="GO" id="GO:0016787">
    <property type="term" value="F:hydrolase activity"/>
    <property type="evidence" value="ECO:0007669"/>
    <property type="project" value="UniProtKB-KW"/>
</dbReference>
<dbReference type="PANTHER" id="PTHR42693:SF43">
    <property type="entry name" value="BLL2667 PROTEIN"/>
    <property type="match status" value="1"/>
</dbReference>
<evidence type="ECO:0000256" key="2">
    <source>
        <dbReference type="ARBA" id="ARBA00022723"/>
    </source>
</evidence>
<dbReference type="AlphaFoldDB" id="A0A4Q6XPP6"/>
<evidence type="ECO:0000256" key="1">
    <source>
        <dbReference type="ARBA" id="ARBA00008779"/>
    </source>
</evidence>
<dbReference type="Proteomes" id="UP000292855">
    <property type="component" value="Unassembled WGS sequence"/>
</dbReference>
<dbReference type="Gene3D" id="3.30.1120.10">
    <property type="match status" value="1"/>
</dbReference>
<dbReference type="OrthoDB" id="9764377at2"/>
<evidence type="ECO:0000313" key="8">
    <source>
        <dbReference type="Proteomes" id="UP000292855"/>
    </source>
</evidence>
<dbReference type="InterPro" id="IPR024607">
    <property type="entry name" value="Sulfatase_CS"/>
</dbReference>
<dbReference type="PROSITE" id="PS00149">
    <property type="entry name" value="SULFATASE_2"/>
    <property type="match status" value="1"/>
</dbReference>
<keyword evidence="4" id="KW-0106">Calcium</keyword>
<dbReference type="InterPro" id="IPR000917">
    <property type="entry name" value="Sulfatase_N"/>
</dbReference>
<dbReference type="PANTHER" id="PTHR42693">
    <property type="entry name" value="ARYLSULFATASE FAMILY MEMBER"/>
    <property type="match status" value="1"/>
</dbReference>
<feature type="signal peptide" evidence="5">
    <location>
        <begin position="1"/>
        <end position="26"/>
    </location>
</feature>
<comment type="caution">
    <text evidence="7">The sequence shown here is derived from an EMBL/GenBank/DDBJ whole genome shotgun (WGS) entry which is preliminary data.</text>
</comment>
<evidence type="ECO:0000313" key="7">
    <source>
        <dbReference type="EMBL" id="RZF58589.1"/>
    </source>
</evidence>
<gene>
    <name evidence="7" type="ORF">EWE74_17095</name>
</gene>
<keyword evidence="5" id="KW-0732">Signal</keyword>
<comment type="similarity">
    <text evidence="1">Belongs to the sulfatase family.</text>
</comment>
<dbReference type="Gene3D" id="3.40.720.10">
    <property type="entry name" value="Alkaline Phosphatase, subunit A"/>
    <property type="match status" value="1"/>
</dbReference>
<organism evidence="7 8">
    <name type="scientific">Sphingobacterium corticibacterium</name>
    <dbReference type="NCBI Taxonomy" id="2484746"/>
    <lineage>
        <taxon>Bacteria</taxon>
        <taxon>Pseudomonadati</taxon>
        <taxon>Bacteroidota</taxon>
        <taxon>Sphingobacteriia</taxon>
        <taxon>Sphingobacteriales</taxon>
        <taxon>Sphingobacteriaceae</taxon>
        <taxon>Sphingobacterium</taxon>
    </lineage>
</organism>
<keyword evidence="3" id="KW-0378">Hydrolase</keyword>
<feature type="chain" id="PRO_5020749285" evidence="5">
    <location>
        <begin position="27"/>
        <end position="601"/>
    </location>
</feature>
<dbReference type="CDD" id="cd16025">
    <property type="entry name" value="PAS_like"/>
    <property type="match status" value="1"/>
</dbReference>
<name>A0A4Q6XPP6_9SPHI</name>
<feature type="domain" description="Sulfatase N-terminal" evidence="6">
    <location>
        <begin position="61"/>
        <end position="472"/>
    </location>
</feature>